<dbReference type="SUPFAM" id="SSF52821">
    <property type="entry name" value="Rhodanese/Cell cycle control phosphatase"/>
    <property type="match status" value="1"/>
</dbReference>
<dbReference type="EMBL" id="BMXP01000017">
    <property type="protein sequence ID" value="GGW97805.1"/>
    <property type="molecule type" value="Genomic_DNA"/>
</dbReference>
<gene>
    <name evidence="3" type="ORF">GCM10007391_34710</name>
</gene>
<dbReference type="Proteomes" id="UP000631300">
    <property type="component" value="Unassembled WGS sequence"/>
</dbReference>
<dbReference type="Gene3D" id="3.40.250.10">
    <property type="entry name" value="Rhodanese-like domain"/>
    <property type="match status" value="1"/>
</dbReference>
<keyword evidence="1" id="KW-0732">Signal</keyword>
<evidence type="ECO:0000313" key="3">
    <source>
        <dbReference type="EMBL" id="GGW97805.1"/>
    </source>
</evidence>
<feature type="signal peptide" evidence="1">
    <location>
        <begin position="1"/>
        <end position="24"/>
    </location>
</feature>
<proteinExistence type="predicted"/>
<dbReference type="Pfam" id="PF00581">
    <property type="entry name" value="Rhodanese"/>
    <property type="match status" value="1"/>
</dbReference>
<reference evidence="3" key="1">
    <citation type="journal article" date="2014" name="Int. J. Syst. Evol. Microbiol.">
        <title>Complete genome sequence of Corynebacterium casei LMG S-19264T (=DSM 44701T), isolated from a smear-ripened cheese.</title>
        <authorList>
            <consortium name="US DOE Joint Genome Institute (JGI-PGF)"/>
            <person name="Walter F."/>
            <person name="Albersmeier A."/>
            <person name="Kalinowski J."/>
            <person name="Ruckert C."/>
        </authorList>
    </citation>
    <scope>NUCLEOTIDE SEQUENCE</scope>
    <source>
        <strain evidence="3">KCTC 22164</strain>
    </source>
</reference>
<dbReference type="PROSITE" id="PS50206">
    <property type="entry name" value="RHODANESE_3"/>
    <property type="match status" value="1"/>
</dbReference>
<evidence type="ECO:0000313" key="4">
    <source>
        <dbReference type="Proteomes" id="UP000631300"/>
    </source>
</evidence>
<dbReference type="PROSITE" id="PS00380">
    <property type="entry name" value="RHODANESE_1"/>
    <property type="match status" value="1"/>
</dbReference>
<dbReference type="InterPro" id="IPR001307">
    <property type="entry name" value="Thiosulphate_STrfase_CS"/>
</dbReference>
<feature type="domain" description="Rhodanese" evidence="2">
    <location>
        <begin position="43"/>
        <end position="133"/>
    </location>
</feature>
<accession>A0A918N2F1</accession>
<keyword evidence="4" id="KW-1185">Reference proteome</keyword>
<evidence type="ECO:0000256" key="1">
    <source>
        <dbReference type="SAM" id="SignalP"/>
    </source>
</evidence>
<dbReference type="InterPro" id="IPR001763">
    <property type="entry name" value="Rhodanese-like_dom"/>
</dbReference>
<dbReference type="RefSeq" id="WP_189408542.1">
    <property type="nucleotide sequence ID" value="NZ_BMXP01000017.1"/>
</dbReference>
<protein>
    <submittedName>
        <fullName evidence="3">Rhodanese-like domain-containing protein</fullName>
    </submittedName>
</protein>
<dbReference type="PANTHER" id="PTHR43031:SF1">
    <property type="entry name" value="PYRIDINE NUCLEOTIDE-DISULPHIDE OXIDOREDUCTASE"/>
    <property type="match status" value="1"/>
</dbReference>
<dbReference type="SMART" id="SM00450">
    <property type="entry name" value="RHOD"/>
    <property type="match status" value="1"/>
</dbReference>
<organism evidence="3 4">
    <name type="scientific">Alteromonas halophila</name>
    <dbReference type="NCBI Taxonomy" id="516698"/>
    <lineage>
        <taxon>Bacteria</taxon>
        <taxon>Pseudomonadati</taxon>
        <taxon>Pseudomonadota</taxon>
        <taxon>Gammaproteobacteria</taxon>
        <taxon>Alteromonadales</taxon>
        <taxon>Alteromonadaceae</taxon>
        <taxon>Alteromonas/Salinimonas group</taxon>
        <taxon>Alteromonas</taxon>
    </lineage>
</organism>
<evidence type="ECO:0000259" key="2">
    <source>
        <dbReference type="PROSITE" id="PS50206"/>
    </source>
</evidence>
<sequence length="139" mass="15711">MRYLAVLLLSILALGLLASVQCTASAEPPDSVSASPYLLERVKNNEWLLLDVRSEQEYREGHIPGAINVPHDRIDEYLAELDDYKDKPVIVYCRSGRRAKLAMKQLQAKDFNKVSHLEGDMLGWNATSLPVEKLPKEMM</sequence>
<dbReference type="PANTHER" id="PTHR43031">
    <property type="entry name" value="FAD-DEPENDENT OXIDOREDUCTASE"/>
    <property type="match status" value="1"/>
</dbReference>
<comment type="caution">
    <text evidence="3">The sequence shown here is derived from an EMBL/GenBank/DDBJ whole genome shotgun (WGS) entry which is preliminary data.</text>
</comment>
<dbReference type="AlphaFoldDB" id="A0A918N2F1"/>
<feature type="chain" id="PRO_5037024654" evidence="1">
    <location>
        <begin position="25"/>
        <end position="139"/>
    </location>
</feature>
<name>A0A918N2F1_9ALTE</name>
<dbReference type="CDD" id="cd00158">
    <property type="entry name" value="RHOD"/>
    <property type="match status" value="1"/>
</dbReference>
<dbReference type="InterPro" id="IPR036873">
    <property type="entry name" value="Rhodanese-like_dom_sf"/>
</dbReference>
<dbReference type="InterPro" id="IPR050229">
    <property type="entry name" value="GlpE_sulfurtransferase"/>
</dbReference>
<dbReference type="GO" id="GO:0004792">
    <property type="term" value="F:thiosulfate-cyanide sulfurtransferase activity"/>
    <property type="evidence" value="ECO:0007669"/>
    <property type="project" value="InterPro"/>
</dbReference>
<reference evidence="3" key="2">
    <citation type="submission" date="2020-09" db="EMBL/GenBank/DDBJ databases">
        <authorList>
            <person name="Sun Q."/>
            <person name="Kim S."/>
        </authorList>
    </citation>
    <scope>NUCLEOTIDE SEQUENCE</scope>
    <source>
        <strain evidence="3">KCTC 22164</strain>
    </source>
</reference>